<evidence type="ECO:0000313" key="1">
    <source>
        <dbReference type="EMBL" id="EMY81313.1"/>
    </source>
</evidence>
<dbReference type="eggNOG" id="ENOG5032ZY9">
    <property type="taxonomic scope" value="Bacteria"/>
</dbReference>
<dbReference type="AlphaFoldDB" id="N1WZJ3"/>
<protein>
    <recommendedName>
        <fullName evidence="3">Lipocalin-like domain-containing protein</fullName>
    </recommendedName>
</protein>
<dbReference type="Proteomes" id="UP000012317">
    <property type="component" value="Unassembled WGS sequence"/>
</dbReference>
<dbReference type="EMBL" id="APLF01000006">
    <property type="protein sequence ID" value="EMY81313.1"/>
    <property type="molecule type" value="Genomic_DNA"/>
</dbReference>
<name>N1WZJ3_9FLAO</name>
<organism evidence="1 2">
    <name type="scientific">Psychroflexus gondwanensis ACAM 44</name>
    <dbReference type="NCBI Taxonomy" id="1189619"/>
    <lineage>
        <taxon>Bacteria</taxon>
        <taxon>Pseudomonadati</taxon>
        <taxon>Bacteroidota</taxon>
        <taxon>Flavobacteriia</taxon>
        <taxon>Flavobacteriales</taxon>
        <taxon>Flavobacteriaceae</taxon>
        <taxon>Psychroflexus</taxon>
    </lineage>
</organism>
<evidence type="ECO:0008006" key="3">
    <source>
        <dbReference type="Google" id="ProtNLM"/>
    </source>
</evidence>
<reference evidence="1 2" key="1">
    <citation type="journal article" date="2014" name="Genome Biol. Evol.">
        <title>Extensive gene acquisition in the extremely psychrophilic bacterial species Psychroflexus torquis and the link to sea-ice ecosystem specialism.</title>
        <authorList>
            <person name="Feng S."/>
            <person name="Powell S.M."/>
            <person name="Wilson R."/>
            <person name="Bowman J.P."/>
        </authorList>
    </citation>
    <scope>NUCLEOTIDE SEQUENCE [LARGE SCALE GENOMIC DNA]</scope>
    <source>
        <strain evidence="1 2">ACAM 44</strain>
    </source>
</reference>
<accession>N1WZJ3</accession>
<keyword evidence="2" id="KW-1185">Reference proteome</keyword>
<evidence type="ECO:0000313" key="2">
    <source>
        <dbReference type="Proteomes" id="UP000012317"/>
    </source>
</evidence>
<gene>
    <name evidence="1" type="ORF">pgond44_07675</name>
</gene>
<comment type="caution">
    <text evidence="1">The sequence shown here is derived from an EMBL/GenBank/DDBJ whole genome shotgun (WGS) entry which is preliminary data.</text>
</comment>
<dbReference type="STRING" id="1189619.pgond44_07675"/>
<dbReference type="RefSeq" id="WP_003439337.1">
    <property type="nucleotide sequence ID" value="NZ_APLF01000006.1"/>
</dbReference>
<dbReference type="PROSITE" id="PS51257">
    <property type="entry name" value="PROKAR_LIPOPROTEIN"/>
    <property type="match status" value="1"/>
</dbReference>
<sequence length="139" mass="15562">MKIKFSSLIIVAILCSCSNEDDTVTKATLEGDWKLVQMSGSIPDSETTGSDMEWQESYRFFEDGNFLKSRETEGSVEGLTGTYSFNEDPRSLELTYGEESEIIGSCQSDLKENLFFSSNDVLSSTWNQCDGPSLNYEKI</sequence>
<proteinExistence type="predicted"/>